<evidence type="ECO:0000259" key="5">
    <source>
        <dbReference type="Pfam" id="PF23598"/>
    </source>
</evidence>
<evidence type="ECO:0000313" key="7">
    <source>
        <dbReference type="Proteomes" id="UP000008022"/>
    </source>
</evidence>
<dbReference type="HOGENOM" id="CLU_941308_0_0_1"/>
<reference evidence="6" key="2">
    <citation type="submission" date="2015-06" db="UniProtKB">
        <authorList>
            <consortium name="EnsemblPlants"/>
        </authorList>
    </citation>
    <scope>IDENTIFICATION</scope>
</reference>
<sequence length="296" mass="33181">MVSIAGFGGLGKTTLAKQVYQKIKWQFDCAAFVFVSQMPDMKRILLDLLSGLGASGNRDDERQLIDKIREFLHDKSRIITTTRILDIAALCCSTFKGSIYRLEPLSESDSRRCNRLDQVAESYFNELINRSMILPVSIAYDGSIQICQVHDLVLNIIISMSKEDNFVTVIDGQKCSSLPEKIHRLSLQFNDSEDAVIPANITNKNSVRSISVFGSTKQKLVCLYVSTKARLPERIGTMQSLEELFHISSNSIRFVEDLKCLTKLRDLAISVEDPVGTEGYKLRCREAVLSSLTELG</sequence>
<organism evidence="6 7">
    <name type="scientific">Oryza rufipogon</name>
    <name type="common">Brownbeard rice</name>
    <name type="synonym">Asian wild rice</name>
    <dbReference type="NCBI Taxonomy" id="4529"/>
    <lineage>
        <taxon>Eukaryota</taxon>
        <taxon>Viridiplantae</taxon>
        <taxon>Streptophyta</taxon>
        <taxon>Embryophyta</taxon>
        <taxon>Tracheophyta</taxon>
        <taxon>Spermatophyta</taxon>
        <taxon>Magnoliopsida</taxon>
        <taxon>Liliopsida</taxon>
        <taxon>Poales</taxon>
        <taxon>Poaceae</taxon>
        <taxon>BOP clade</taxon>
        <taxon>Oryzoideae</taxon>
        <taxon>Oryzeae</taxon>
        <taxon>Oryzinae</taxon>
        <taxon>Oryza</taxon>
    </lineage>
</organism>
<keyword evidence="1" id="KW-0677">Repeat</keyword>
<evidence type="ECO:0000256" key="1">
    <source>
        <dbReference type="ARBA" id="ARBA00022737"/>
    </source>
</evidence>
<feature type="domain" description="Disease resistance protein winged helix" evidence="4">
    <location>
        <begin position="111"/>
        <end position="157"/>
    </location>
</feature>
<name>A0A0E0R6R9_ORYRU</name>
<dbReference type="Pfam" id="PF23598">
    <property type="entry name" value="LRR_14"/>
    <property type="match status" value="1"/>
</dbReference>
<reference evidence="7" key="1">
    <citation type="submission" date="2013-06" db="EMBL/GenBank/DDBJ databases">
        <authorList>
            <person name="Zhao Q."/>
        </authorList>
    </citation>
    <scope>NUCLEOTIDE SEQUENCE</scope>
    <source>
        <strain evidence="7">cv. W1943</strain>
    </source>
</reference>
<evidence type="ECO:0000259" key="3">
    <source>
        <dbReference type="Pfam" id="PF00931"/>
    </source>
</evidence>
<accession>A0A0E0R6R9</accession>
<proteinExistence type="predicted"/>
<dbReference type="PANTHER" id="PTHR23155">
    <property type="entry name" value="DISEASE RESISTANCE PROTEIN RP"/>
    <property type="match status" value="1"/>
</dbReference>
<dbReference type="Pfam" id="PF23559">
    <property type="entry name" value="WHD_DRP"/>
    <property type="match status" value="1"/>
</dbReference>
<dbReference type="SUPFAM" id="SSF52540">
    <property type="entry name" value="P-loop containing nucleoside triphosphate hydrolases"/>
    <property type="match status" value="1"/>
</dbReference>
<keyword evidence="2" id="KW-0611">Plant defense</keyword>
<dbReference type="InterPro" id="IPR027417">
    <property type="entry name" value="P-loop_NTPase"/>
</dbReference>
<dbReference type="GO" id="GO:0098542">
    <property type="term" value="P:defense response to other organism"/>
    <property type="evidence" value="ECO:0007669"/>
    <property type="project" value="TreeGrafter"/>
</dbReference>
<dbReference type="EnsemblPlants" id="ORUFI11G09690.1">
    <property type="protein sequence ID" value="ORUFI11G09690.1"/>
    <property type="gene ID" value="ORUFI11G09690"/>
</dbReference>
<dbReference type="InterPro" id="IPR002182">
    <property type="entry name" value="NB-ARC"/>
</dbReference>
<dbReference type="InterPro" id="IPR044974">
    <property type="entry name" value="Disease_R_plants"/>
</dbReference>
<dbReference type="InterPro" id="IPR058922">
    <property type="entry name" value="WHD_DRP"/>
</dbReference>
<feature type="domain" description="Disease resistance R13L4/SHOC-2-like LRR" evidence="5">
    <location>
        <begin position="218"/>
        <end position="295"/>
    </location>
</feature>
<dbReference type="AlphaFoldDB" id="A0A0E0R6R9"/>
<dbReference type="InterPro" id="IPR055414">
    <property type="entry name" value="LRR_R13L4/SHOC2-like"/>
</dbReference>
<dbReference type="STRING" id="4529.A0A0E0R6R9"/>
<dbReference type="eggNOG" id="KOG4658">
    <property type="taxonomic scope" value="Eukaryota"/>
</dbReference>
<feature type="domain" description="NB-ARC" evidence="3">
    <location>
        <begin position="1"/>
        <end position="79"/>
    </location>
</feature>
<dbReference type="Gramene" id="ORUFI11G09690.1">
    <property type="protein sequence ID" value="ORUFI11G09690.1"/>
    <property type="gene ID" value="ORUFI11G09690"/>
</dbReference>
<dbReference type="Proteomes" id="UP000008022">
    <property type="component" value="Unassembled WGS sequence"/>
</dbReference>
<evidence type="ECO:0000313" key="6">
    <source>
        <dbReference type="EnsemblPlants" id="ORUFI11G09690.1"/>
    </source>
</evidence>
<evidence type="ECO:0000256" key="2">
    <source>
        <dbReference type="ARBA" id="ARBA00022821"/>
    </source>
</evidence>
<dbReference type="PANTHER" id="PTHR23155:SF912">
    <property type="entry name" value="NB-ARC DOMAIN CONTAINING PROTEIN, EXPRESSED"/>
    <property type="match status" value="1"/>
</dbReference>
<keyword evidence="7" id="KW-1185">Reference proteome</keyword>
<dbReference type="GO" id="GO:0043531">
    <property type="term" value="F:ADP binding"/>
    <property type="evidence" value="ECO:0007669"/>
    <property type="project" value="InterPro"/>
</dbReference>
<protein>
    <submittedName>
        <fullName evidence="6">Uncharacterized protein</fullName>
    </submittedName>
</protein>
<dbReference type="Gene3D" id="3.40.50.300">
    <property type="entry name" value="P-loop containing nucleotide triphosphate hydrolases"/>
    <property type="match status" value="1"/>
</dbReference>
<evidence type="ECO:0000259" key="4">
    <source>
        <dbReference type="Pfam" id="PF23559"/>
    </source>
</evidence>
<dbReference type="Pfam" id="PF00931">
    <property type="entry name" value="NB-ARC"/>
    <property type="match status" value="1"/>
</dbReference>